<dbReference type="Proteomes" id="UP000373449">
    <property type="component" value="Unassembled WGS sequence"/>
</dbReference>
<reference evidence="1 2" key="1">
    <citation type="submission" date="2019-03" db="EMBL/GenBank/DDBJ databases">
        <authorList>
            <consortium name="Pathogen Informatics"/>
        </authorList>
    </citation>
    <scope>NUCLEOTIDE SEQUENCE [LARGE SCALE GENOMIC DNA]</scope>
    <source>
        <strain evidence="1 2">NCTC12282</strain>
    </source>
</reference>
<gene>
    <name evidence="1" type="ORF">NCTC12282_06067</name>
</gene>
<protein>
    <submittedName>
        <fullName evidence="1">Uncharacterized protein</fullName>
    </submittedName>
</protein>
<proteinExistence type="predicted"/>
<dbReference type="EMBL" id="CAADJA010000002">
    <property type="protein sequence ID" value="VFS52859.1"/>
    <property type="molecule type" value="Genomic_DNA"/>
</dbReference>
<sequence>MSLRAVAGEILKVSITFCDGDLPLSLHQLKNSVMALRFGHVGSGLCVNMIIR</sequence>
<dbReference type="AlphaFoldDB" id="A0A485A5Z2"/>
<organism evidence="1 2">
    <name type="scientific">Budvicia aquatica</name>
    <dbReference type="NCBI Taxonomy" id="82979"/>
    <lineage>
        <taxon>Bacteria</taxon>
        <taxon>Pseudomonadati</taxon>
        <taxon>Pseudomonadota</taxon>
        <taxon>Gammaproteobacteria</taxon>
        <taxon>Enterobacterales</taxon>
        <taxon>Budviciaceae</taxon>
        <taxon>Budvicia</taxon>
    </lineage>
</organism>
<evidence type="ECO:0000313" key="2">
    <source>
        <dbReference type="Proteomes" id="UP000373449"/>
    </source>
</evidence>
<evidence type="ECO:0000313" key="1">
    <source>
        <dbReference type="EMBL" id="VFS52859.1"/>
    </source>
</evidence>
<accession>A0A485A5Z2</accession>
<name>A0A485A5Z2_9GAMM</name>